<feature type="domain" description="DUF2207" evidence="2">
    <location>
        <begin position="32"/>
        <end position="219"/>
    </location>
</feature>
<evidence type="ECO:0000313" key="8">
    <source>
        <dbReference type="Proteomes" id="UP000472573"/>
    </source>
</evidence>
<proteinExistence type="predicted"/>
<reference evidence="8" key="4">
    <citation type="submission" date="2020-03" db="EMBL/GenBank/DDBJ databases">
        <title>SpeciesPrimer: A bioinformatics pipeline dedicated to the design of qPCR primers for the quantification of bacterial species.</title>
        <authorList>
            <person name="Dreier M."/>
            <person name="Berthoud H."/>
            <person name="Shani N."/>
            <person name="Wechsler D."/>
            <person name="Junier P."/>
        </authorList>
    </citation>
    <scope>NUCLEOTIDE SEQUENCE [LARGE SCALE GENOMIC DNA]</scope>
    <source>
        <strain evidence="8">FAM13073</strain>
    </source>
</reference>
<feature type="transmembrane region" description="Helical" evidence="1">
    <location>
        <begin position="260"/>
        <end position="283"/>
    </location>
</feature>
<keyword evidence="1" id="KW-0472">Membrane</keyword>
<dbReference type="EMBL" id="WENB01000002">
    <property type="protein sequence ID" value="KAF0414015.1"/>
    <property type="molecule type" value="Genomic_DNA"/>
</dbReference>
<reference evidence="6" key="5">
    <citation type="submission" date="2020-11" db="EMBL/GenBank/DDBJ databases">
        <title>Antibiotic susceptibility profiles of Pediococcus pentosaceus from various origins and their implications for the safety assessment of strains with food-technology applications.</title>
        <authorList>
            <person name="Shani N."/>
            <person name="Oberhaensli S."/>
            <person name="Arias E."/>
        </authorList>
    </citation>
    <scope>NUCLEOTIDE SEQUENCE</scope>
    <source>
        <strain evidence="6">FAM 19164</strain>
    </source>
</reference>
<dbReference type="Pfam" id="PF20990">
    <property type="entry name" value="DUF2207_C"/>
    <property type="match status" value="1"/>
</dbReference>
<protein>
    <submittedName>
        <fullName evidence="5">DUF2207 domain-containing protein</fullName>
    </submittedName>
</protein>
<evidence type="ECO:0000313" key="7">
    <source>
        <dbReference type="Proteomes" id="UP000196118"/>
    </source>
</evidence>
<keyword evidence="8" id="KW-1185">Reference proteome</keyword>
<feature type="domain" description="Predicted membrane protein YciQ-like C-terminal" evidence="3">
    <location>
        <begin position="298"/>
        <end position="533"/>
    </location>
</feature>
<name>A0A1Y0VKT5_PEDPE</name>
<reference evidence="4 7" key="1">
    <citation type="submission" date="2017-05" db="EMBL/GenBank/DDBJ databases">
        <title>Genome sequence of Pediococcus pentosaceus strain SRCM100892.</title>
        <authorList>
            <person name="Cho S.H."/>
        </authorList>
    </citation>
    <scope>NUCLEOTIDE SEQUENCE [LARGE SCALE GENOMIC DNA]</scope>
    <source>
        <strain evidence="4 7">SRCM100892</strain>
    </source>
</reference>
<keyword evidence="1" id="KW-1133">Transmembrane helix</keyword>
<sequence length="601" mass="66612">MKFFTKRTFLLLVTMLTFGIFWNVKTVKADYEISQFRMQINVNKDGSANINQSVLYDFDDDYHGVYLTQDLRGTAGAELEGITVSNNKGTQNQVPINNSGENLTAKVESSKKQMKIKVYNAVSSDDQTKITYHYRINGVVTNYKDTAEINWKVIGSGWDVPLEDAQVTIKLPGKNVKGLHAWSHGEAAGYTTVDKAKGKVTLDIGDNPENTFVEAHMVFPTALTPDNKKIVNQNHLAAVKKQEYQLVKRENEAQARARRIAAYAKITSAIISVLILIGMMGWLKKHGYHRYDIPTPMEHSFDVPSISPAEAEALFNKSKADTKGVSAEMLVLAAEGKLKFKQILYGKRGKETTEIERQGKFNMSFVDRCLDRIGDGQQVTIKQINDYAKKDKKNNVATWYKEWQSEVDANLARFKDTYNISYRHGLLGLAITTPILAFIVGIIGRFGEVTNLYWIGGIVLTLIIEAWVLATWDKVSMYNEAGLQQYNQIRGFKQMMKDIAHFNTAEIGDLILWEQILPYATAFGLAEKVAKKLKTDFGTQLNENVPFYAYYYGINGMHVGIANSISTSISHSVSASSSGSSGGFSGGSSGGFGGGSGGGAF</sequence>
<evidence type="ECO:0000313" key="6">
    <source>
        <dbReference type="EMBL" id="MBF7127020.1"/>
    </source>
</evidence>
<feature type="transmembrane region" description="Helical" evidence="1">
    <location>
        <begin position="425"/>
        <end position="446"/>
    </location>
</feature>
<evidence type="ECO:0000259" key="3">
    <source>
        <dbReference type="Pfam" id="PF20990"/>
    </source>
</evidence>
<organism evidence="4 7">
    <name type="scientific">Pediococcus pentosaceus</name>
    <dbReference type="NCBI Taxonomy" id="1255"/>
    <lineage>
        <taxon>Bacteria</taxon>
        <taxon>Bacillati</taxon>
        <taxon>Bacillota</taxon>
        <taxon>Bacilli</taxon>
        <taxon>Lactobacillales</taxon>
        <taxon>Lactobacillaceae</taxon>
        <taxon>Pediococcus</taxon>
    </lineage>
</organism>
<keyword evidence="1" id="KW-0812">Transmembrane</keyword>
<evidence type="ECO:0000313" key="4">
    <source>
        <dbReference type="EMBL" id="ARW18821.1"/>
    </source>
</evidence>
<feature type="transmembrane region" description="Helical" evidence="1">
    <location>
        <begin position="452"/>
        <end position="470"/>
    </location>
</feature>
<dbReference type="Proteomes" id="UP000196118">
    <property type="component" value="Chromosome"/>
</dbReference>
<dbReference type="Proteomes" id="UP000743107">
    <property type="component" value="Unassembled WGS sequence"/>
</dbReference>
<dbReference type="AlphaFoldDB" id="A0A1Y0VKT5"/>
<dbReference type="EMBL" id="CP021474">
    <property type="protein sequence ID" value="ARW18821.1"/>
    <property type="molecule type" value="Genomic_DNA"/>
</dbReference>
<dbReference type="InterPro" id="IPR048389">
    <property type="entry name" value="YciQ-like_C"/>
</dbReference>
<gene>
    <name evidence="5" type="ORF">GBO79_03860</name>
    <name evidence="6" type="ORF">ITQ97_04215</name>
    <name evidence="4" type="ORF">S100892_00216</name>
</gene>
<evidence type="ECO:0000256" key="1">
    <source>
        <dbReference type="SAM" id="Phobius"/>
    </source>
</evidence>
<dbReference type="Proteomes" id="UP000472573">
    <property type="component" value="Unassembled WGS sequence"/>
</dbReference>
<evidence type="ECO:0000313" key="5">
    <source>
        <dbReference type="EMBL" id="KAF0414015.1"/>
    </source>
</evidence>
<dbReference type="EMBL" id="JADOFV010000002">
    <property type="protein sequence ID" value="MBF7127020.1"/>
    <property type="molecule type" value="Genomic_DNA"/>
</dbReference>
<dbReference type="Pfam" id="PF09972">
    <property type="entry name" value="DUF2207"/>
    <property type="match status" value="1"/>
</dbReference>
<evidence type="ECO:0000259" key="2">
    <source>
        <dbReference type="Pfam" id="PF09972"/>
    </source>
</evidence>
<reference evidence="5" key="3">
    <citation type="submission" date="2019-12" db="EMBL/GenBank/DDBJ databases">
        <title>SpeciesPrimer: A bioinformatics pipeline dedicated to the design of qPCR primers for the quantification of bacterial species.</title>
        <authorList>
            <person name="Dreier M."/>
            <person name="Berthoud H."/>
            <person name="Shani N."/>
            <person name="Wechsler D."/>
            <person name="Junier P."/>
        </authorList>
    </citation>
    <scope>NUCLEOTIDE SEQUENCE</scope>
    <source>
        <strain evidence="5">FAM13073</strain>
    </source>
</reference>
<dbReference type="RefSeq" id="WP_094104217.1">
    <property type="nucleotide sequence ID" value="NZ_CP023655.1"/>
</dbReference>
<dbReference type="InterPro" id="IPR018702">
    <property type="entry name" value="DUF2207"/>
</dbReference>
<reference evidence="5" key="2">
    <citation type="submission" date="2019-10" db="EMBL/GenBank/DDBJ databases">
        <authorList>
            <person name="Irmler S."/>
            <person name="Berthoud H."/>
            <person name="Roetschi A."/>
            <person name="Arias E."/>
            <person name="Shani N."/>
            <person name="Wuethrich D."/>
            <person name="Bruggmann R."/>
        </authorList>
    </citation>
    <scope>NUCLEOTIDE SEQUENCE</scope>
    <source>
        <strain evidence="5">FAM13073</strain>
    </source>
</reference>
<accession>A0A1Y0VKT5</accession>